<dbReference type="AlphaFoldDB" id="A0A0M7GRR1"/>
<reference evidence="2 3" key="1">
    <citation type="submission" date="2015-09" db="EMBL/GenBank/DDBJ databases">
        <authorList>
            <person name="Jackson K.R."/>
            <person name="Lunt B.L."/>
            <person name="Fisher J.N.B."/>
            <person name="Gardner A.V."/>
            <person name="Bailey M.E."/>
            <person name="Deus L.M."/>
            <person name="Earl A.S."/>
            <person name="Gibby P.D."/>
            <person name="Hartmann K.A."/>
            <person name="Liu J.E."/>
            <person name="Manci A.M."/>
            <person name="Nielsen D.A."/>
            <person name="Solomon M.B."/>
            <person name="Breakwell D.P."/>
            <person name="Burnett S.H."/>
            <person name="Grose J.H."/>
        </authorList>
    </citation>
    <scope>NUCLEOTIDE SEQUENCE [LARGE SCALE GENOMIC DNA]</scope>
    <source>
        <strain evidence="2 3">2789STDY5608636</strain>
    </source>
</reference>
<evidence type="ECO:0000313" key="3">
    <source>
        <dbReference type="Proteomes" id="UP000053096"/>
    </source>
</evidence>
<dbReference type="Gene3D" id="3.50.70.10">
    <property type="match status" value="1"/>
</dbReference>
<dbReference type="SUPFAM" id="SSF54626">
    <property type="entry name" value="Chalcone isomerase"/>
    <property type="match status" value="1"/>
</dbReference>
<proteinExistence type="predicted"/>
<keyword evidence="2" id="KW-0413">Isomerase</keyword>
<sequence>MILVCAAPARADQTIDGVAIASEVTQGPRTLKLVGAGVRTKFVFRIYVAALYALEPSQDARRLIEGPGARRLHLQMLRDVDSATLEEAMHDELKANHSADDVRALTPAIERLSQLLKTTDRLHEGDTIDLEIDAGAVAILYNRQNKGRIDDPRLPAALMRVWLGDNPTQTSLKQALLGLR</sequence>
<dbReference type="InterPro" id="IPR016087">
    <property type="entry name" value="Chalcone_isomerase"/>
</dbReference>
<organism evidence="2 3">
    <name type="scientific">Bordetella pseudohinzii</name>
    <dbReference type="NCBI Taxonomy" id="1331258"/>
    <lineage>
        <taxon>Bacteria</taxon>
        <taxon>Pseudomonadati</taxon>
        <taxon>Pseudomonadota</taxon>
        <taxon>Betaproteobacteria</taxon>
        <taxon>Burkholderiales</taxon>
        <taxon>Alcaligenaceae</taxon>
        <taxon>Bordetella</taxon>
    </lineage>
</organism>
<accession>A0A0M7GRR1</accession>
<protein>
    <submittedName>
        <fullName evidence="2">Chalcone-flavanone isomerase</fullName>
    </submittedName>
</protein>
<dbReference type="Pfam" id="PF16036">
    <property type="entry name" value="Chalcone_3"/>
    <property type="match status" value="1"/>
</dbReference>
<dbReference type="PANTHER" id="PTHR47698">
    <property type="entry name" value="FATTY-ACID-BINDING PROTEIN 3, CHLOROPLASTIC"/>
    <property type="match status" value="1"/>
</dbReference>
<name>A0A0M7GRR1_9BORD</name>
<dbReference type="RefSeq" id="WP_231584822.1">
    <property type="nucleotide sequence ID" value="NZ_CAJGUP010000171.1"/>
</dbReference>
<dbReference type="InterPro" id="IPR036298">
    <property type="entry name" value="Chalcone_isomerase_sf"/>
</dbReference>
<dbReference type="EMBL" id="CYTV01000009">
    <property type="protein sequence ID" value="CUI98650.1"/>
    <property type="molecule type" value="Genomic_DNA"/>
</dbReference>
<evidence type="ECO:0000259" key="1">
    <source>
        <dbReference type="Pfam" id="PF16036"/>
    </source>
</evidence>
<dbReference type="Proteomes" id="UP000053096">
    <property type="component" value="Unassembled WGS sequence"/>
</dbReference>
<dbReference type="PANTHER" id="PTHR47698:SF2">
    <property type="entry name" value="FATTY-ACID-BINDING PROTEIN 3, CHLOROPLASTIC"/>
    <property type="match status" value="1"/>
</dbReference>
<dbReference type="InterPro" id="IPR016088">
    <property type="entry name" value="Chalcone_isomerase_3-sand"/>
</dbReference>
<gene>
    <name evidence="2" type="ORF">ERS370011_03200</name>
</gene>
<evidence type="ECO:0000313" key="2">
    <source>
        <dbReference type="EMBL" id="CUI98650.1"/>
    </source>
</evidence>
<dbReference type="GO" id="GO:0016872">
    <property type="term" value="F:intramolecular lyase activity"/>
    <property type="evidence" value="ECO:0007669"/>
    <property type="project" value="InterPro"/>
</dbReference>
<feature type="domain" description="Chalcone isomerase" evidence="1">
    <location>
        <begin position="13"/>
        <end position="178"/>
    </location>
</feature>